<gene>
    <name evidence="1" type="ORF">CYLTODRAFT_66007</name>
</gene>
<keyword evidence="2" id="KW-1185">Reference proteome</keyword>
<dbReference type="Gene3D" id="1.20.1280.50">
    <property type="match status" value="1"/>
</dbReference>
<dbReference type="InterPro" id="IPR032675">
    <property type="entry name" value="LRR_dom_sf"/>
</dbReference>
<dbReference type="AlphaFoldDB" id="A0A0D7B486"/>
<dbReference type="Proteomes" id="UP000054007">
    <property type="component" value="Unassembled WGS sequence"/>
</dbReference>
<dbReference type="STRING" id="1314674.A0A0D7B486"/>
<protein>
    <submittedName>
        <fullName evidence="1">Uncharacterized protein</fullName>
    </submittedName>
</protein>
<organism evidence="1 2">
    <name type="scientific">Cylindrobasidium torrendii FP15055 ss-10</name>
    <dbReference type="NCBI Taxonomy" id="1314674"/>
    <lineage>
        <taxon>Eukaryota</taxon>
        <taxon>Fungi</taxon>
        <taxon>Dikarya</taxon>
        <taxon>Basidiomycota</taxon>
        <taxon>Agaricomycotina</taxon>
        <taxon>Agaricomycetes</taxon>
        <taxon>Agaricomycetidae</taxon>
        <taxon>Agaricales</taxon>
        <taxon>Marasmiineae</taxon>
        <taxon>Physalacriaceae</taxon>
        <taxon>Cylindrobasidium</taxon>
    </lineage>
</organism>
<evidence type="ECO:0000313" key="1">
    <source>
        <dbReference type="EMBL" id="KIY65383.1"/>
    </source>
</evidence>
<dbReference type="OrthoDB" id="3268380at2759"/>
<reference evidence="1 2" key="1">
    <citation type="journal article" date="2015" name="Fungal Genet. Biol.">
        <title>Evolution of novel wood decay mechanisms in Agaricales revealed by the genome sequences of Fistulina hepatica and Cylindrobasidium torrendii.</title>
        <authorList>
            <person name="Floudas D."/>
            <person name="Held B.W."/>
            <person name="Riley R."/>
            <person name="Nagy L.G."/>
            <person name="Koehler G."/>
            <person name="Ransdell A.S."/>
            <person name="Younus H."/>
            <person name="Chow J."/>
            <person name="Chiniquy J."/>
            <person name="Lipzen A."/>
            <person name="Tritt A."/>
            <person name="Sun H."/>
            <person name="Haridas S."/>
            <person name="LaButti K."/>
            <person name="Ohm R.A."/>
            <person name="Kues U."/>
            <person name="Blanchette R.A."/>
            <person name="Grigoriev I.V."/>
            <person name="Minto R.E."/>
            <person name="Hibbett D.S."/>
        </authorList>
    </citation>
    <scope>NUCLEOTIDE SEQUENCE [LARGE SCALE GENOMIC DNA]</scope>
    <source>
        <strain evidence="1 2">FP15055 ss-10</strain>
    </source>
</reference>
<sequence length="481" mass="53991">MTVLADALVRVEHAMKATKAALGRMQDRRTLITAAMTSRRALRAPVRMLPDDILCTIFAWAVPAVGDLENDDGLNTSEWPPWVISHVCRRWRQLSLSHPRLWSTVMIHLPAYSIGGSSNRLLQLLIERSAACQLDVGIFADENITAITTTFVPLLAGSIKEISPRIRALSIDSPPELVPSLTGCNFTSLDHLRLTYEHVDGHTTYTFADATNLRTLEFVFGEPAQLRLPWSQLKNVYLRLDTLGVVDLLANSAVELLQIDKMYDSDVNIEDTAIPIMLPSLHTLLLSESCAINLQYLLERICAPQLKVLKLFLTEDEPGARLPLLVHHSHSVEQLDIAYSKTKNLPAKEVVAFLKSMRNVRQMYLGIPAEVLVEVCQAIRKMDDIMPQLRSLRISAEELEGFGMALAETLAARRAMPRIGRLQELQVIQFDLKTPQWEELKGGGIMDALRNAGEETQLYLLDGWTNEPFAKRPEFWEEPSA</sequence>
<dbReference type="SUPFAM" id="SSF52047">
    <property type="entry name" value="RNI-like"/>
    <property type="match status" value="1"/>
</dbReference>
<evidence type="ECO:0000313" key="2">
    <source>
        <dbReference type="Proteomes" id="UP000054007"/>
    </source>
</evidence>
<dbReference type="EMBL" id="KN880592">
    <property type="protein sequence ID" value="KIY65383.1"/>
    <property type="molecule type" value="Genomic_DNA"/>
</dbReference>
<proteinExistence type="predicted"/>
<accession>A0A0D7B486</accession>
<name>A0A0D7B486_9AGAR</name>
<dbReference type="Gene3D" id="3.80.10.10">
    <property type="entry name" value="Ribonuclease Inhibitor"/>
    <property type="match status" value="1"/>
</dbReference>